<dbReference type="RefSeq" id="WP_132316585.1">
    <property type="nucleotide sequence ID" value="NZ_SMKR01000012.1"/>
</dbReference>
<protein>
    <submittedName>
        <fullName evidence="2">Uncharacterized protein</fullName>
    </submittedName>
</protein>
<dbReference type="AlphaFoldDB" id="A0A4R4XF64"/>
<feature type="compositionally biased region" description="Low complexity" evidence="1">
    <location>
        <begin position="73"/>
        <end position="87"/>
    </location>
</feature>
<dbReference type="Proteomes" id="UP000295172">
    <property type="component" value="Unassembled WGS sequence"/>
</dbReference>
<accession>A0A4R4XF64</accession>
<gene>
    <name evidence="2" type="ORF">E1218_04655</name>
</gene>
<dbReference type="OrthoDB" id="7360198at2"/>
<keyword evidence="3" id="KW-1185">Reference proteome</keyword>
<sequence>MSDGEAVAPALVERVLTVGELVYADGATQVFDTNGGTTYVENGRPTQWHTDGDGQFGSFWPPSHRNTYDLRWSRTASSSGSASPSARTRFDGRYRH</sequence>
<organism evidence="2 3">
    <name type="scientific">Kribbella turkmenica</name>
    <dbReference type="NCBI Taxonomy" id="2530375"/>
    <lineage>
        <taxon>Bacteria</taxon>
        <taxon>Bacillati</taxon>
        <taxon>Actinomycetota</taxon>
        <taxon>Actinomycetes</taxon>
        <taxon>Propionibacteriales</taxon>
        <taxon>Kribbellaceae</taxon>
        <taxon>Kribbella</taxon>
    </lineage>
</organism>
<evidence type="ECO:0000313" key="2">
    <source>
        <dbReference type="EMBL" id="TDD29324.1"/>
    </source>
</evidence>
<evidence type="ECO:0000256" key="1">
    <source>
        <dbReference type="SAM" id="MobiDB-lite"/>
    </source>
</evidence>
<name>A0A4R4XF64_9ACTN</name>
<proteinExistence type="predicted"/>
<evidence type="ECO:0000313" key="3">
    <source>
        <dbReference type="Proteomes" id="UP000295172"/>
    </source>
</evidence>
<dbReference type="EMBL" id="SMKR01000012">
    <property type="protein sequence ID" value="TDD29324.1"/>
    <property type="molecule type" value="Genomic_DNA"/>
</dbReference>
<comment type="caution">
    <text evidence="2">The sequence shown here is derived from an EMBL/GenBank/DDBJ whole genome shotgun (WGS) entry which is preliminary data.</text>
</comment>
<reference evidence="2 3" key="1">
    <citation type="submission" date="2019-02" db="EMBL/GenBank/DDBJ databases">
        <title>Draft genome sequences of novel Actinobacteria.</title>
        <authorList>
            <person name="Sahin N."/>
            <person name="Ay H."/>
            <person name="Saygin H."/>
        </authorList>
    </citation>
    <scope>NUCLEOTIDE SEQUENCE [LARGE SCALE GENOMIC DNA]</scope>
    <source>
        <strain evidence="2 3">16K104</strain>
    </source>
</reference>
<feature type="region of interest" description="Disordered" evidence="1">
    <location>
        <begin position="73"/>
        <end position="96"/>
    </location>
</feature>